<dbReference type="GO" id="GO:0047355">
    <property type="term" value="F:CDP-glycerol glycerophosphotransferase activity"/>
    <property type="evidence" value="ECO:0007669"/>
    <property type="project" value="InterPro"/>
</dbReference>
<proteinExistence type="predicted"/>
<comment type="caution">
    <text evidence="1">The sequence shown here is derived from an EMBL/GenBank/DDBJ whole genome shotgun (WGS) entry which is preliminary data.</text>
</comment>
<dbReference type="EMBL" id="PJNH01000002">
    <property type="protein sequence ID" value="PKR77793.1"/>
    <property type="molecule type" value="Genomic_DNA"/>
</dbReference>
<dbReference type="OrthoDB" id="396512at2"/>
<dbReference type="Gene3D" id="3.40.50.12580">
    <property type="match status" value="1"/>
</dbReference>
<dbReference type="SUPFAM" id="SSF53756">
    <property type="entry name" value="UDP-Glycosyltransferase/glycogen phosphorylase"/>
    <property type="match status" value="1"/>
</dbReference>
<protein>
    <recommendedName>
        <fullName evidence="3">Teichoic acid biosynthesis protein</fullName>
    </recommendedName>
</protein>
<organism evidence="1 2">
    <name type="scientific">Halalkalibacillus sediminis</name>
    <dbReference type="NCBI Taxonomy" id="2018042"/>
    <lineage>
        <taxon>Bacteria</taxon>
        <taxon>Bacillati</taxon>
        <taxon>Bacillota</taxon>
        <taxon>Bacilli</taxon>
        <taxon>Bacillales</taxon>
        <taxon>Bacillaceae</taxon>
        <taxon>Halalkalibacillus</taxon>
    </lineage>
</organism>
<dbReference type="Proteomes" id="UP000243524">
    <property type="component" value="Unassembled WGS sequence"/>
</dbReference>
<dbReference type="InterPro" id="IPR007554">
    <property type="entry name" value="Glycerophosphate_synth"/>
</dbReference>
<dbReference type="AlphaFoldDB" id="A0A2I0QTX5"/>
<sequence length="937" mass="110915">MNIKTILKRVYRKAVALKKSRNQISVENVYLENGIYFIQVKKNKFNGKIFKKNSSLIFSDKVKEVELPLILKHIKDNSYVLPVKLKDLPEIKKDETNWHIKLLYQKSKPKKFSFVVGKKLKRYLHTQKFFEDGQTYSLKATRHNKLMINHFDQKNTEDIKHLINNVHNLREEEGYLLISGDFIGEQFLFTQPFDGIKLVSHSRGSRMKQEYRVEMIGDAQWTVRIPYEDFPSSKTILDFYFLLFKNNQEFRFRVKLIDDFGVSDRKFIVDHDKKGAIEYTPYQTELYSLSIKSDVKTIKLNSLEVDESPDSYIITGRIKKKYNLVRPEVVFKNRDSENFISFTAELRTDQNFHYFSAEVSKEVLFNDELVIYDIYMSDFVEGNRIKFRLKRKSTNLKWDTIKEFFDGNNFYQSFFYSTEFGNLSYGIVKPSISKKVDHAIIKDNNVKIKGEAYIERENVEDISQQQLMVVFMNRESEREIICTQEGNKIDVSYPLEKISDLIAQPKDIVDIYIRVQINGFMNQRKLGLDEYDYLKDDYLAKGFIEGATNSIQMFMTLTPYGNVKLETQSYPNEYFQLLEQSSLDGTSGDIWLIGERPDTAQDTGYHFFKHLREHHPEIEAYYVIEQDSEDEKNVARFGNVLHLGTDEHINKSLQASAFFCSHDIEYILPFKGKDMVNYRNGLRVFLQHGVLGRKNVEYHKIYYKYPFNMVCVSSEPEKDLVVEKLKYEEEEVVVTGLSRFDNLFETTEENRILLIPTWRQWLNTTETFKESEYWSRYLSLLANERLLSLLEKHDLILDFYPHYRMQQFIEESNIVLDSKINLIRLGEVNVQDLLKRSELMITDFSSVSFDFNFMHKPVMFYHFDFRRFFARGILRPKNETFLGDIATSEEELVDRIQESIEKGFQEKEEVETKRDQILAHTDNENSERIFRAANKYL</sequence>
<dbReference type="RefSeq" id="WP_101331401.1">
    <property type="nucleotide sequence ID" value="NZ_PJNH01000002.1"/>
</dbReference>
<gene>
    <name evidence="1" type="ORF">CEY16_07630</name>
</gene>
<keyword evidence="2" id="KW-1185">Reference proteome</keyword>
<evidence type="ECO:0000313" key="2">
    <source>
        <dbReference type="Proteomes" id="UP000243524"/>
    </source>
</evidence>
<dbReference type="Pfam" id="PF04464">
    <property type="entry name" value="Glyphos_transf"/>
    <property type="match status" value="1"/>
</dbReference>
<reference evidence="1 2" key="1">
    <citation type="submission" date="2017-06" db="EMBL/GenBank/DDBJ databases">
        <title>the draft geome sequence of Illustriluteabacillus marina B3227.</title>
        <authorList>
            <person name="He R.-H."/>
            <person name="Du Z.-J."/>
        </authorList>
    </citation>
    <scope>NUCLEOTIDE SEQUENCE [LARGE SCALE GENOMIC DNA]</scope>
    <source>
        <strain evidence="1 2">B3227</strain>
    </source>
</reference>
<accession>A0A2I0QTX5</accession>
<dbReference type="InterPro" id="IPR043148">
    <property type="entry name" value="TagF_C"/>
</dbReference>
<dbReference type="GO" id="GO:0016020">
    <property type="term" value="C:membrane"/>
    <property type="evidence" value="ECO:0007669"/>
    <property type="project" value="InterPro"/>
</dbReference>
<evidence type="ECO:0000313" key="1">
    <source>
        <dbReference type="EMBL" id="PKR77793.1"/>
    </source>
</evidence>
<evidence type="ECO:0008006" key="3">
    <source>
        <dbReference type="Google" id="ProtNLM"/>
    </source>
</evidence>
<name>A0A2I0QTX5_9BACI</name>